<name>A0A2D0JP63_9GAMM</name>
<evidence type="ECO:0000313" key="2">
    <source>
        <dbReference type="Proteomes" id="UP000221980"/>
    </source>
</evidence>
<dbReference type="Gene3D" id="3.40.50.620">
    <property type="entry name" value="HUPs"/>
    <property type="match status" value="1"/>
</dbReference>
<dbReference type="OrthoDB" id="5167680at2"/>
<evidence type="ECO:0000313" key="1">
    <source>
        <dbReference type="EMBL" id="PHM48126.1"/>
    </source>
</evidence>
<dbReference type="InterPro" id="IPR014729">
    <property type="entry name" value="Rossmann-like_a/b/a_fold"/>
</dbReference>
<dbReference type="EMBL" id="NITZ01000012">
    <property type="protein sequence ID" value="PHM48126.1"/>
    <property type="molecule type" value="Genomic_DNA"/>
</dbReference>
<accession>A0A2D0JP63</accession>
<reference evidence="1 2" key="1">
    <citation type="journal article" date="2017" name="Nat. Microbiol.">
        <title>Natural product diversity associated with the nematode symbionts Photorhabdus and Xenorhabdus.</title>
        <authorList>
            <person name="Tobias N.J."/>
            <person name="Wolff H."/>
            <person name="Djahanschiri B."/>
            <person name="Grundmann F."/>
            <person name="Kronenwerth M."/>
            <person name="Shi Y.M."/>
            <person name="Simonyi S."/>
            <person name="Grun P."/>
            <person name="Shapiro-Ilan D."/>
            <person name="Pidot S.J."/>
            <person name="Stinear T.P."/>
            <person name="Ebersberger I."/>
            <person name="Bode H.B."/>
        </authorList>
    </citation>
    <scope>NUCLEOTIDE SEQUENCE [LARGE SCALE GENOMIC DNA]</scope>
    <source>
        <strain evidence="1 2">DSM 17902</strain>
    </source>
</reference>
<dbReference type="RefSeq" id="WP_099114539.1">
    <property type="nucleotide sequence ID" value="NZ_CAWNQI010000024.1"/>
</dbReference>
<sequence>MKSATILLKDRLDKVHIIKTDIDIPLRQFLKINYIPQDSVISYVNGEIVDDQTYIINKNDKIVLDMVRAYQLPEYCRTLRLWEDSGVETTKENADSIYTKRILWFNDNGICDLKESQFDKDSFVNYIDDMFVQGVLEKNLITSGDKIVLALSGGRDSLALLYLLRRNKDKLPIHDLIGVTVADTAASSEDVNVATEAIITLGVKDYTILPLEYINKTMNFKHGFEHAIEKVLVTEGRGHSITLWHHIMRACIEKFARERNTYNISFGYHFEDLFTSIFRTYILGTLLGESVPLKTWGEFTHVSPLWTITKKELTLYLKFVAPERHSKQGSPTDYDRGDHNRDINYFIADLLSGVWPGLGFNFFESLERLTKNYAIARPKYDVCNNCGITYTHAYGDDTDNRKYKHVCSHCSYLIEVGEISLVRKVN</sequence>
<dbReference type="Proteomes" id="UP000221980">
    <property type="component" value="Unassembled WGS sequence"/>
</dbReference>
<dbReference type="AlphaFoldDB" id="A0A2D0JP63"/>
<keyword evidence="2" id="KW-1185">Reference proteome</keyword>
<organism evidence="1 2">
    <name type="scientific">Xenorhabdus miraniensis</name>
    <dbReference type="NCBI Taxonomy" id="351674"/>
    <lineage>
        <taxon>Bacteria</taxon>
        <taxon>Pseudomonadati</taxon>
        <taxon>Pseudomonadota</taxon>
        <taxon>Gammaproteobacteria</taxon>
        <taxon>Enterobacterales</taxon>
        <taxon>Morganellaceae</taxon>
        <taxon>Xenorhabdus</taxon>
    </lineage>
</organism>
<gene>
    <name evidence="1" type="ORF">Xmir_02461</name>
</gene>
<comment type="caution">
    <text evidence="1">The sequence shown here is derived from an EMBL/GenBank/DDBJ whole genome shotgun (WGS) entry which is preliminary data.</text>
</comment>
<proteinExistence type="predicted"/>
<protein>
    <submittedName>
        <fullName evidence="1">tRNA 2-thiocytidine synthetase TtcA</fullName>
    </submittedName>
</protein>
<dbReference type="SUPFAM" id="SSF52402">
    <property type="entry name" value="Adenine nucleotide alpha hydrolases-like"/>
    <property type="match status" value="1"/>
</dbReference>